<evidence type="ECO:0000313" key="3">
    <source>
        <dbReference type="Proteomes" id="UP001066276"/>
    </source>
</evidence>
<gene>
    <name evidence="2" type="ORF">NDU88_004752</name>
</gene>
<feature type="compositionally biased region" description="Polar residues" evidence="1">
    <location>
        <begin position="63"/>
        <end position="72"/>
    </location>
</feature>
<comment type="caution">
    <text evidence="2">The sequence shown here is derived from an EMBL/GenBank/DDBJ whole genome shotgun (WGS) entry which is preliminary data.</text>
</comment>
<proteinExistence type="predicted"/>
<feature type="compositionally biased region" description="Low complexity" evidence="1">
    <location>
        <begin position="103"/>
        <end position="125"/>
    </location>
</feature>
<dbReference type="EMBL" id="JANPWB010000002">
    <property type="protein sequence ID" value="KAJ1209374.1"/>
    <property type="molecule type" value="Genomic_DNA"/>
</dbReference>
<organism evidence="2 3">
    <name type="scientific">Pleurodeles waltl</name>
    <name type="common">Iberian ribbed newt</name>
    <dbReference type="NCBI Taxonomy" id="8319"/>
    <lineage>
        <taxon>Eukaryota</taxon>
        <taxon>Metazoa</taxon>
        <taxon>Chordata</taxon>
        <taxon>Craniata</taxon>
        <taxon>Vertebrata</taxon>
        <taxon>Euteleostomi</taxon>
        <taxon>Amphibia</taxon>
        <taxon>Batrachia</taxon>
        <taxon>Caudata</taxon>
        <taxon>Salamandroidea</taxon>
        <taxon>Salamandridae</taxon>
        <taxon>Pleurodelinae</taxon>
        <taxon>Pleurodeles</taxon>
    </lineage>
</organism>
<keyword evidence="3" id="KW-1185">Reference proteome</keyword>
<name>A0AAV7W5V7_PLEWA</name>
<dbReference type="Proteomes" id="UP001066276">
    <property type="component" value="Chromosome 1_2"/>
</dbReference>
<protein>
    <submittedName>
        <fullName evidence="2">Uncharacterized protein</fullName>
    </submittedName>
</protein>
<dbReference type="AlphaFoldDB" id="A0AAV7W5V7"/>
<evidence type="ECO:0000256" key="1">
    <source>
        <dbReference type="SAM" id="MobiDB-lite"/>
    </source>
</evidence>
<sequence>MVSLSRGGTRSLSAGRSALVRSVCLSREHAMSAVLRVGVSKAALARKCFLSEVELQPPLCLSAHSTSAQSSQEDQERPGPSYLVGTRVGTESMVSSAIEHGPRSSTQTTSSGGSSVAAAGDGSPPKSVQSPPACVDIEQRQLMAFDLPPEVCHVILIARRPST</sequence>
<feature type="region of interest" description="Disordered" evidence="1">
    <location>
        <begin position="63"/>
        <end position="132"/>
    </location>
</feature>
<accession>A0AAV7W5V7</accession>
<reference evidence="2" key="1">
    <citation type="journal article" date="2022" name="bioRxiv">
        <title>Sequencing and chromosome-scale assembly of the giantPleurodeles waltlgenome.</title>
        <authorList>
            <person name="Brown T."/>
            <person name="Elewa A."/>
            <person name="Iarovenko S."/>
            <person name="Subramanian E."/>
            <person name="Araus A.J."/>
            <person name="Petzold A."/>
            <person name="Susuki M."/>
            <person name="Suzuki K.-i.T."/>
            <person name="Hayashi T."/>
            <person name="Toyoda A."/>
            <person name="Oliveira C."/>
            <person name="Osipova E."/>
            <person name="Leigh N.D."/>
            <person name="Simon A."/>
            <person name="Yun M.H."/>
        </authorList>
    </citation>
    <scope>NUCLEOTIDE SEQUENCE</scope>
    <source>
        <strain evidence="2">20211129_DDA</strain>
        <tissue evidence="2">Liver</tissue>
    </source>
</reference>
<dbReference type="PANTHER" id="PTHR33066">
    <property type="entry name" value="INTEGRASE_SAM-LIKE_N DOMAIN-CONTAINING PROTEIN"/>
    <property type="match status" value="1"/>
</dbReference>
<evidence type="ECO:0000313" key="2">
    <source>
        <dbReference type="EMBL" id="KAJ1209374.1"/>
    </source>
</evidence>
<dbReference type="PANTHER" id="PTHR33066:SF2">
    <property type="entry name" value="FILAGGRIN-2-LIKE"/>
    <property type="match status" value="1"/>
</dbReference>